<dbReference type="AlphaFoldDB" id="A0A6C0IVJ9"/>
<proteinExistence type="predicted"/>
<organism evidence="1">
    <name type="scientific">viral metagenome</name>
    <dbReference type="NCBI Taxonomy" id="1070528"/>
    <lineage>
        <taxon>unclassified sequences</taxon>
        <taxon>metagenomes</taxon>
        <taxon>organismal metagenomes</taxon>
    </lineage>
</organism>
<name>A0A6C0IVJ9_9ZZZZ</name>
<evidence type="ECO:0000313" key="1">
    <source>
        <dbReference type="EMBL" id="QHT97321.1"/>
    </source>
</evidence>
<accession>A0A6C0IVJ9</accession>
<reference evidence="1" key="1">
    <citation type="journal article" date="2020" name="Nature">
        <title>Giant virus diversity and host interactions through global metagenomics.</title>
        <authorList>
            <person name="Schulz F."/>
            <person name="Roux S."/>
            <person name="Paez-Espino D."/>
            <person name="Jungbluth S."/>
            <person name="Walsh D.A."/>
            <person name="Denef V.J."/>
            <person name="McMahon K.D."/>
            <person name="Konstantinidis K.T."/>
            <person name="Eloe-Fadrosh E.A."/>
            <person name="Kyrpides N.C."/>
            <person name="Woyke T."/>
        </authorList>
    </citation>
    <scope>NUCLEOTIDE SEQUENCE</scope>
    <source>
        <strain evidence="1">GVMAG-M-3300025138-11</strain>
    </source>
</reference>
<sequence length="178" mass="21238">MSYLINGFNMFYRNISEYTIIILGNLTMYYDRLYKYFTVNNRYIITQIIQDKREINYIPRDNKSLVEIYYNYNNKNYINIYKSSIQFPPYKNLTSNPFDITDDSIILITMDPLQNIDDIKILDLIKQLSGPKGNFYKDTENQIGKEDIILYLNKKLNYNIALNTYIKIMYSDGNTLLL</sequence>
<protein>
    <submittedName>
        <fullName evidence="1">Uncharacterized protein</fullName>
    </submittedName>
</protein>
<dbReference type="EMBL" id="MN740275">
    <property type="protein sequence ID" value="QHT97321.1"/>
    <property type="molecule type" value="Genomic_DNA"/>
</dbReference>